<gene>
    <name evidence="2" type="ORF">SAMN04488122_1770</name>
</gene>
<dbReference type="AlphaFoldDB" id="A0A1I0QUK1"/>
<accession>A0A1I0QUK1</accession>
<dbReference type="Proteomes" id="UP000199310">
    <property type="component" value="Unassembled WGS sequence"/>
</dbReference>
<evidence type="ECO:0000259" key="1">
    <source>
        <dbReference type="Pfam" id="PF10988"/>
    </source>
</evidence>
<dbReference type="PANTHER" id="PTHR39200:SF1">
    <property type="entry name" value="AUTO-TRANSPORTER ADHESIN HEAD GIN DOMAIN-CONTAINING PROTEIN-RELATED"/>
    <property type="match status" value="1"/>
</dbReference>
<organism evidence="2 3">
    <name type="scientific">Chitinophaga arvensicola</name>
    <dbReference type="NCBI Taxonomy" id="29529"/>
    <lineage>
        <taxon>Bacteria</taxon>
        <taxon>Pseudomonadati</taxon>
        <taxon>Bacteroidota</taxon>
        <taxon>Chitinophagia</taxon>
        <taxon>Chitinophagales</taxon>
        <taxon>Chitinophagaceae</taxon>
        <taxon>Chitinophaga</taxon>
    </lineage>
</organism>
<evidence type="ECO:0000313" key="3">
    <source>
        <dbReference type="Proteomes" id="UP000199310"/>
    </source>
</evidence>
<dbReference type="Gene3D" id="2.160.20.120">
    <property type="match status" value="1"/>
</dbReference>
<feature type="domain" description="Putative auto-transporter adhesin head GIN" evidence="1">
    <location>
        <begin position="47"/>
        <end position="230"/>
    </location>
</feature>
<dbReference type="Pfam" id="PF10988">
    <property type="entry name" value="DUF2807"/>
    <property type="match status" value="1"/>
</dbReference>
<dbReference type="InterPro" id="IPR021255">
    <property type="entry name" value="DUF2807"/>
</dbReference>
<dbReference type="RefSeq" id="WP_089893258.1">
    <property type="nucleotide sequence ID" value="NZ_FOJG01000001.1"/>
</dbReference>
<dbReference type="PROSITE" id="PS51257">
    <property type="entry name" value="PROKAR_LIPOPROTEIN"/>
    <property type="match status" value="1"/>
</dbReference>
<sequence length="245" mass="25607">MTSTKSLLCQAIVAFSASTLLFSCDVTGQNRVEGNGHVIKEDRQVPAFHKLKVLGSMNVYLSQGPAKAAVIEAEDNIAPLIELRQEDDRLVVTFKKGVSIRSHKELNVYLTTPEIDEASLAGSGDLKLDGKFNTRSDAKFSLSGSGNLKGNINAPSVKASIAGSGNMKLEGETKDVKLSIAGSGNFDGDELLAENASVNISGSGDADVYASVKLDAKIAGSGNVNYKGSPQISSSVAGSGTIRKK</sequence>
<dbReference type="EMBL" id="FOJG01000001">
    <property type="protein sequence ID" value="SEW31325.1"/>
    <property type="molecule type" value="Genomic_DNA"/>
</dbReference>
<name>A0A1I0QUK1_9BACT</name>
<keyword evidence="3" id="KW-1185">Reference proteome</keyword>
<reference evidence="3" key="1">
    <citation type="submission" date="2016-10" db="EMBL/GenBank/DDBJ databases">
        <authorList>
            <person name="Varghese N."/>
            <person name="Submissions S."/>
        </authorList>
    </citation>
    <scope>NUCLEOTIDE SEQUENCE [LARGE SCALE GENOMIC DNA]</scope>
    <source>
        <strain evidence="3">DSM 3695</strain>
    </source>
</reference>
<evidence type="ECO:0000313" key="2">
    <source>
        <dbReference type="EMBL" id="SEW31325.1"/>
    </source>
</evidence>
<dbReference type="PANTHER" id="PTHR39200">
    <property type="entry name" value="HYPOTHETICAL EXPORTED PROTEIN"/>
    <property type="match status" value="1"/>
</dbReference>
<proteinExistence type="predicted"/>
<protein>
    <submittedName>
        <fullName evidence="2">Putative auto-transporter adhesin, head GIN domain</fullName>
    </submittedName>
</protein>
<dbReference type="STRING" id="29529.SAMN04488122_1770"/>
<dbReference type="OrthoDB" id="1014513at2"/>